<accession>A0A3S3QUA9</accession>
<dbReference type="Proteomes" id="UP000287853">
    <property type="component" value="Unassembled WGS sequence"/>
</dbReference>
<evidence type="ECO:0000313" key="2">
    <source>
        <dbReference type="Proteomes" id="UP000287853"/>
    </source>
</evidence>
<proteinExistence type="predicted"/>
<comment type="caution">
    <text evidence="1">The sequence shown here is derived from an EMBL/GenBank/DDBJ whole genome shotgun (WGS) entry which is preliminary data.</text>
</comment>
<reference evidence="1 2" key="1">
    <citation type="submission" date="2017-01" db="EMBL/GenBank/DDBJ databases">
        <title>The cable genome- insights into the physiology and evolution of filamentous bacteria capable of sulfide oxidation via long distance electron transfer.</title>
        <authorList>
            <person name="Schreiber L."/>
            <person name="Bjerg J.T."/>
            <person name="Boggild A."/>
            <person name="Van De Vossenberg J."/>
            <person name="Meysman F."/>
            <person name="Nielsen L.P."/>
            <person name="Schramm A."/>
            <person name="Kjeldsen K.U."/>
        </authorList>
    </citation>
    <scope>NUCLEOTIDE SEQUENCE [LARGE SCALE GENOMIC DNA]</scope>
    <source>
        <strain evidence="1">MCF</strain>
    </source>
</reference>
<gene>
    <name evidence="1" type="ORF">H206_05473</name>
</gene>
<sequence>MILPKGFLRDVGGFDLYARLFTEAVEIAGNPTTSLQPSRLRHECSSSFLLGQYFSTTNITAPTQTWFQDHPDPCDP</sequence>
<name>A0A3S3QUA9_9BACT</name>
<dbReference type="AlphaFoldDB" id="A0A3S3QUA9"/>
<organism evidence="1 2">
    <name type="scientific">Candidatus Electrothrix aarhusensis</name>
    <dbReference type="NCBI Taxonomy" id="1859131"/>
    <lineage>
        <taxon>Bacteria</taxon>
        <taxon>Pseudomonadati</taxon>
        <taxon>Thermodesulfobacteriota</taxon>
        <taxon>Desulfobulbia</taxon>
        <taxon>Desulfobulbales</taxon>
        <taxon>Desulfobulbaceae</taxon>
        <taxon>Candidatus Electrothrix</taxon>
    </lineage>
</organism>
<protein>
    <submittedName>
        <fullName evidence="1">Uncharacterized protein</fullName>
    </submittedName>
</protein>
<evidence type="ECO:0000313" key="1">
    <source>
        <dbReference type="EMBL" id="RWX47940.1"/>
    </source>
</evidence>
<keyword evidence="2" id="KW-1185">Reference proteome</keyword>
<dbReference type="EMBL" id="MTKO01000013">
    <property type="protein sequence ID" value="RWX47940.1"/>
    <property type="molecule type" value="Genomic_DNA"/>
</dbReference>